<keyword evidence="4" id="KW-1185">Reference proteome</keyword>
<feature type="domain" description="Activator of Hsp90 ATPase homologue 1/2-like C-terminal" evidence="2">
    <location>
        <begin position="21"/>
        <end position="134"/>
    </location>
</feature>
<dbReference type="Proteomes" id="UP000198660">
    <property type="component" value="Unassembled WGS sequence"/>
</dbReference>
<gene>
    <name evidence="3" type="ORF">SAMN05444972_104199</name>
</gene>
<dbReference type="EMBL" id="FPAA01000004">
    <property type="protein sequence ID" value="SFS60456.1"/>
    <property type="molecule type" value="Genomic_DNA"/>
</dbReference>
<evidence type="ECO:0000259" key="2">
    <source>
        <dbReference type="Pfam" id="PF08327"/>
    </source>
</evidence>
<dbReference type="AlphaFoldDB" id="A0A1I6R706"/>
<sequence length="161" mass="19114">MLAVVEKVDRGYIAKYDRLLNHPVEKVWTTLTQNEELKNWMPNLEIKALQPDGRIQFNMNDGTGNSFDLRILDYKAFSYLQYEWGEGWVRFELHPKDEGCYLTLNELIPSLSNHTPKDLAGWHVCLDLFYEVLEGRVMDFPKEEWKVWYERYTAFVQSLNS</sequence>
<evidence type="ECO:0000313" key="3">
    <source>
        <dbReference type="EMBL" id="SFS60456.1"/>
    </source>
</evidence>
<dbReference type="OrthoDB" id="9803476at2"/>
<dbReference type="SUPFAM" id="SSF55961">
    <property type="entry name" value="Bet v1-like"/>
    <property type="match status" value="1"/>
</dbReference>
<proteinExistence type="inferred from homology"/>
<dbReference type="RefSeq" id="WP_091835923.1">
    <property type="nucleotide sequence ID" value="NZ_FPAA01000004.1"/>
</dbReference>
<reference evidence="4" key="1">
    <citation type="submission" date="2016-10" db="EMBL/GenBank/DDBJ databases">
        <authorList>
            <person name="Varghese N."/>
            <person name="Submissions S."/>
        </authorList>
    </citation>
    <scope>NUCLEOTIDE SEQUENCE [LARGE SCALE GENOMIC DNA]</scope>
    <source>
        <strain evidence="4">DSM 45789</strain>
    </source>
</reference>
<name>A0A1I6R706_9BACL</name>
<evidence type="ECO:0000256" key="1">
    <source>
        <dbReference type="ARBA" id="ARBA00006817"/>
    </source>
</evidence>
<dbReference type="CDD" id="cd08899">
    <property type="entry name" value="SRPBCC_CalC_Aha1-like_6"/>
    <property type="match status" value="1"/>
</dbReference>
<organism evidence="3 4">
    <name type="scientific">Marininema halotolerans</name>
    <dbReference type="NCBI Taxonomy" id="1155944"/>
    <lineage>
        <taxon>Bacteria</taxon>
        <taxon>Bacillati</taxon>
        <taxon>Bacillota</taxon>
        <taxon>Bacilli</taxon>
        <taxon>Bacillales</taxon>
        <taxon>Thermoactinomycetaceae</taxon>
        <taxon>Marininema</taxon>
    </lineage>
</organism>
<dbReference type="Pfam" id="PF08327">
    <property type="entry name" value="AHSA1"/>
    <property type="match status" value="1"/>
</dbReference>
<comment type="similarity">
    <text evidence="1">Belongs to the AHA1 family.</text>
</comment>
<accession>A0A1I6R706</accession>
<dbReference type="InterPro" id="IPR013538">
    <property type="entry name" value="ASHA1/2-like_C"/>
</dbReference>
<protein>
    <submittedName>
        <fullName evidence="3">Uncharacterized conserved protein YndB, AHSA1/START domain</fullName>
    </submittedName>
</protein>
<evidence type="ECO:0000313" key="4">
    <source>
        <dbReference type="Proteomes" id="UP000198660"/>
    </source>
</evidence>
<dbReference type="Gene3D" id="3.30.530.20">
    <property type="match status" value="1"/>
</dbReference>
<dbReference type="InterPro" id="IPR023393">
    <property type="entry name" value="START-like_dom_sf"/>
</dbReference>